<feature type="compositionally biased region" description="Pro residues" evidence="1">
    <location>
        <begin position="716"/>
        <end position="725"/>
    </location>
</feature>
<gene>
    <name evidence="2" type="ORF">SCLCIDRAFT_33335</name>
</gene>
<dbReference type="Proteomes" id="UP000053989">
    <property type="component" value="Unassembled WGS sequence"/>
</dbReference>
<dbReference type="AlphaFoldDB" id="A0A0C2YPG4"/>
<reference evidence="3" key="2">
    <citation type="submission" date="2015-01" db="EMBL/GenBank/DDBJ databases">
        <title>Evolutionary Origins and Diversification of the Mycorrhizal Mutualists.</title>
        <authorList>
            <consortium name="DOE Joint Genome Institute"/>
            <consortium name="Mycorrhizal Genomics Consortium"/>
            <person name="Kohler A."/>
            <person name="Kuo A."/>
            <person name="Nagy L.G."/>
            <person name="Floudas D."/>
            <person name="Copeland A."/>
            <person name="Barry K.W."/>
            <person name="Cichocki N."/>
            <person name="Veneault-Fourrey C."/>
            <person name="LaButti K."/>
            <person name="Lindquist E.A."/>
            <person name="Lipzen A."/>
            <person name="Lundell T."/>
            <person name="Morin E."/>
            <person name="Murat C."/>
            <person name="Riley R."/>
            <person name="Ohm R."/>
            <person name="Sun H."/>
            <person name="Tunlid A."/>
            <person name="Henrissat B."/>
            <person name="Grigoriev I.V."/>
            <person name="Hibbett D.S."/>
            <person name="Martin F."/>
        </authorList>
    </citation>
    <scope>NUCLEOTIDE SEQUENCE [LARGE SCALE GENOMIC DNA]</scope>
    <source>
        <strain evidence="3">Foug A</strain>
    </source>
</reference>
<proteinExistence type="predicted"/>
<feature type="compositionally biased region" description="Basic residues" evidence="1">
    <location>
        <begin position="76"/>
        <end position="89"/>
    </location>
</feature>
<feature type="region of interest" description="Disordered" evidence="1">
    <location>
        <begin position="422"/>
        <end position="460"/>
    </location>
</feature>
<feature type="compositionally biased region" description="Polar residues" evidence="1">
    <location>
        <begin position="47"/>
        <end position="59"/>
    </location>
</feature>
<dbReference type="OrthoDB" id="2507336at2759"/>
<feature type="compositionally biased region" description="Pro residues" evidence="1">
    <location>
        <begin position="768"/>
        <end position="780"/>
    </location>
</feature>
<accession>A0A0C2YPG4</accession>
<evidence type="ECO:0000313" key="2">
    <source>
        <dbReference type="EMBL" id="KIM51588.1"/>
    </source>
</evidence>
<dbReference type="InParanoid" id="A0A0C2YPG4"/>
<name>A0A0C2YPG4_9AGAM</name>
<feature type="compositionally biased region" description="Low complexity" evidence="1">
    <location>
        <begin position="336"/>
        <end position="352"/>
    </location>
</feature>
<feature type="region of interest" description="Disordered" evidence="1">
    <location>
        <begin position="715"/>
        <end position="830"/>
    </location>
</feature>
<feature type="compositionally biased region" description="Polar residues" evidence="1">
    <location>
        <begin position="785"/>
        <end position="794"/>
    </location>
</feature>
<evidence type="ECO:0000256" key="1">
    <source>
        <dbReference type="SAM" id="MobiDB-lite"/>
    </source>
</evidence>
<organism evidence="2 3">
    <name type="scientific">Scleroderma citrinum Foug A</name>
    <dbReference type="NCBI Taxonomy" id="1036808"/>
    <lineage>
        <taxon>Eukaryota</taxon>
        <taxon>Fungi</taxon>
        <taxon>Dikarya</taxon>
        <taxon>Basidiomycota</taxon>
        <taxon>Agaricomycotina</taxon>
        <taxon>Agaricomycetes</taxon>
        <taxon>Agaricomycetidae</taxon>
        <taxon>Boletales</taxon>
        <taxon>Sclerodermatineae</taxon>
        <taxon>Sclerodermataceae</taxon>
        <taxon>Scleroderma</taxon>
    </lineage>
</organism>
<evidence type="ECO:0000313" key="3">
    <source>
        <dbReference type="Proteomes" id="UP000053989"/>
    </source>
</evidence>
<dbReference type="STRING" id="1036808.A0A0C2YPG4"/>
<feature type="region of interest" description="Disordered" evidence="1">
    <location>
        <begin position="42"/>
        <end position="136"/>
    </location>
</feature>
<feature type="region of interest" description="Disordered" evidence="1">
    <location>
        <begin position="267"/>
        <end position="374"/>
    </location>
</feature>
<reference evidence="2 3" key="1">
    <citation type="submission" date="2014-04" db="EMBL/GenBank/DDBJ databases">
        <authorList>
            <consortium name="DOE Joint Genome Institute"/>
            <person name="Kuo A."/>
            <person name="Kohler A."/>
            <person name="Nagy L.G."/>
            <person name="Floudas D."/>
            <person name="Copeland A."/>
            <person name="Barry K.W."/>
            <person name="Cichocki N."/>
            <person name="Veneault-Fourrey C."/>
            <person name="LaButti K."/>
            <person name="Lindquist E.A."/>
            <person name="Lipzen A."/>
            <person name="Lundell T."/>
            <person name="Morin E."/>
            <person name="Murat C."/>
            <person name="Sun H."/>
            <person name="Tunlid A."/>
            <person name="Henrissat B."/>
            <person name="Grigoriev I.V."/>
            <person name="Hibbett D.S."/>
            <person name="Martin F."/>
            <person name="Nordberg H.P."/>
            <person name="Cantor M.N."/>
            <person name="Hua S.X."/>
        </authorList>
    </citation>
    <scope>NUCLEOTIDE SEQUENCE [LARGE SCALE GENOMIC DNA]</scope>
    <source>
        <strain evidence="2 3">Foug A</strain>
    </source>
</reference>
<feature type="compositionally biased region" description="Polar residues" evidence="1">
    <location>
        <begin position="100"/>
        <end position="119"/>
    </location>
</feature>
<dbReference type="EMBL" id="KN822250">
    <property type="protein sequence ID" value="KIM51588.1"/>
    <property type="molecule type" value="Genomic_DNA"/>
</dbReference>
<dbReference type="HOGENOM" id="CLU_341681_0_0_1"/>
<sequence length="830" mass="91164">MLDRDQVPAGLLTELRQLKATQNNTEVQERLETIETILERLLGGQGQSQEELASDTRQSAKGPGEGTKASADQGNLRRRWHSFLHRSKRASPAQPPARPHSQQKNDFTSSGDSRPTHPSAQELAHEPTPRDPSPFSDTLVEVLREHQQATVSQLREMTGYMRGLNESLTRDVVDRQQELRGVTARIDQLRSEMGQHSGDASSTPHIHQLAAEGQVSSDRSPDADSFIGSTALPSMHHPVESYEPTVVTYTPSLGTPFPAAVQRSNQVSTSTISLPATGSPTTLGTSRISHSPATHSAPMSLSSTEQRNLTVQPPRSPTPPAHRQYISNMGPQDPVSSSVPLLTNTSLSTSATSPPPSSLSPSDGPDPLRFPGGQISQHAAAPRALNYQHSDPEHSQVNKSELEPGQVVGDAYDTQTRHHDEFGQTEQLHSPANEPRRSKGPVPRSDEFPDVPPLLGSFPPHRTQALEATIRSIQASLGNTESHPTPSVLDAADIFRELFGQEPPPPALQADRDFVGASTGRVQANRGREATIRGLEEELSSLVRNNGQQLYTNGPDDSRLTAADRHETLCSQLSDIANMVQKLYSEHEGRREEKQRRENERENQIQELLSIVARIVEEQAAARQREEEGSYALRSDTQRQYEELIHTIRATANEQVPYNVQGYLDEFSKVLASEIRMLLGEVGKLREERRSIQHELGLLLMIKSKYGPGGEFYPDWSPPMPPPAADQPDFRPGWRPILRRQGDDFNPDWESDMPSRPQPNGILSTSPSPSPPLPPPPEPAPESRYAQSWATWQPNPALAPTPPSIGPTLVVPDLPSPGLFGPRSPRSSVS</sequence>
<protein>
    <submittedName>
        <fullName evidence="2">Uncharacterized protein</fullName>
    </submittedName>
</protein>
<keyword evidence="3" id="KW-1185">Reference proteome</keyword>
<feature type="compositionally biased region" description="Polar residues" evidence="1">
    <location>
        <begin position="267"/>
        <end position="313"/>
    </location>
</feature>